<organism evidence="3 4">
    <name type="scientific">Candidatus Avoscillospira stercorigallinarum</name>
    <dbReference type="NCBI Taxonomy" id="2840708"/>
    <lineage>
        <taxon>Bacteria</taxon>
        <taxon>Bacillati</taxon>
        <taxon>Bacillota</taxon>
        <taxon>Clostridia</taxon>
        <taxon>Eubacteriales</taxon>
        <taxon>Oscillospiraceae</taxon>
        <taxon>Oscillospiraceae incertae sedis</taxon>
        <taxon>Candidatus Avoscillospira</taxon>
    </lineage>
</organism>
<name>A0A9D0Z7J9_9FIRM</name>
<dbReference type="InterPro" id="IPR020287">
    <property type="entry name" value="Tail_sheath_C"/>
</dbReference>
<evidence type="ECO:0000259" key="2">
    <source>
        <dbReference type="Pfam" id="PF17482"/>
    </source>
</evidence>
<evidence type="ECO:0000313" key="4">
    <source>
        <dbReference type="Proteomes" id="UP000886874"/>
    </source>
</evidence>
<dbReference type="Gene3D" id="3.40.50.11790">
    <property type="match status" value="1"/>
</dbReference>
<dbReference type="Pfam" id="PF17482">
    <property type="entry name" value="Phage_sheath_1C"/>
    <property type="match status" value="1"/>
</dbReference>
<protein>
    <submittedName>
        <fullName evidence="3">Phage tail sheath protein</fullName>
    </submittedName>
</protein>
<reference evidence="3" key="1">
    <citation type="submission" date="2020-10" db="EMBL/GenBank/DDBJ databases">
        <authorList>
            <person name="Gilroy R."/>
        </authorList>
    </citation>
    <scope>NUCLEOTIDE SEQUENCE</scope>
    <source>
        <strain evidence="3">ChiSjej2B20-13462</strain>
    </source>
</reference>
<comment type="caution">
    <text evidence="3">The sequence shown here is derived from an EMBL/GenBank/DDBJ whole genome shotgun (WGS) entry which is preliminary data.</text>
</comment>
<dbReference type="Proteomes" id="UP000886874">
    <property type="component" value="Unassembled WGS sequence"/>
</dbReference>
<gene>
    <name evidence="3" type="ORF">IAA67_03225</name>
</gene>
<sequence length="366" mass="40134">MALNTIGLPKLFIAFEAAAQAANNRAKRGYVAVIVRDPNKQGVHLLQSQTLIPEDLGEANKTHIKTAFEGSDRGVPSLVVLLVIAPGTENTTALENGLKLIERYSVDYIAGPPDMTDEESAKLLEWTLAQRALYRTPKLVRPFDTTGADNIGVIELDETGMMQGDQAVTASSYCARIAGVLAGIPMGMSSTYAPLPELTAVTARTTSAINDAIDGGKLILVHDGVQAKIARGVNSMQTIPKGGKEDWRKIKIVEAMDLITYYLRTTIEGEYIGKFPNTYDNKQILVAAILSYFQYLEREGVLNPGESFAEVDYDAQYNWLRANGVDVSGLTRQQILEYQTGTWVFIRCGGRIVDAMEDFEVRFSNL</sequence>
<feature type="domain" description="Tail sheath protein C-terminal" evidence="2">
    <location>
        <begin position="245"/>
        <end position="362"/>
    </location>
</feature>
<reference evidence="3" key="2">
    <citation type="journal article" date="2021" name="PeerJ">
        <title>Extensive microbial diversity within the chicken gut microbiome revealed by metagenomics and culture.</title>
        <authorList>
            <person name="Gilroy R."/>
            <person name="Ravi A."/>
            <person name="Getino M."/>
            <person name="Pursley I."/>
            <person name="Horton D.L."/>
            <person name="Alikhan N.F."/>
            <person name="Baker D."/>
            <person name="Gharbi K."/>
            <person name="Hall N."/>
            <person name="Watson M."/>
            <person name="Adriaenssens E.M."/>
            <person name="Foster-Nyarko E."/>
            <person name="Jarju S."/>
            <person name="Secka A."/>
            <person name="Antonio M."/>
            <person name="Oren A."/>
            <person name="Chaudhuri R.R."/>
            <person name="La Ragione R."/>
            <person name="Hildebrand F."/>
            <person name="Pallen M.J."/>
        </authorList>
    </citation>
    <scope>NUCLEOTIDE SEQUENCE</scope>
    <source>
        <strain evidence="3">ChiSjej2B20-13462</strain>
    </source>
</reference>
<dbReference type="EMBL" id="DVFN01000051">
    <property type="protein sequence ID" value="HIQ69328.1"/>
    <property type="molecule type" value="Genomic_DNA"/>
</dbReference>
<dbReference type="Gene3D" id="3.30.1370.220">
    <property type="match status" value="1"/>
</dbReference>
<comment type="similarity">
    <text evidence="1">Belongs to the myoviridae tail sheath protein family.</text>
</comment>
<accession>A0A9D0Z7J9</accession>
<evidence type="ECO:0000256" key="1">
    <source>
        <dbReference type="ARBA" id="ARBA00008005"/>
    </source>
</evidence>
<proteinExistence type="inferred from homology"/>
<evidence type="ECO:0000313" key="3">
    <source>
        <dbReference type="EMBL" id="HIQ69328.1"/>
    </source>
</evidence>
<dbReference type="AlphaFoldDB" id="A0A9D0Z7J9"/>